<comment type="caution">
    <text evidence="1">The sequence shown here is derived from an EMBL/GenBank/DDBJ whole genome shotgun (WGS) entry which is preliminary data.</text>
</comment>
<evidence type="ECO:0000313" key="1">
    <source>
        <dbReference type="EMBL" id="KAL0469532.1"/>
    </source>
</evidence>
<accession>A0ABR3DA74</accession>
<reference evidence="1 2" key="1">
    <citation type="submission" date="2023-09" db="EMBL/GenBank/DDBJ databases">
        <title>Multi-omics analysis of a traditional fermented food reveals byproduct-associated fungal strains for waste-to-food upcycling.</title>
        <authorList>
            <consortium name="Lawrence Berkeley National Laboratory"/>
            <person name="Rekdal V.M."/>
            <person name="Villalobos-Escobedo J.M."/>
            <person name="Rodriguez-Valeron N."/>
            <person name="Garcia M.O."/>
            <person name="Vasquez D.P."/>
            <person name="Damayanti I."/>
            <person name="Sorensen P.M."/>
            <person name="Baidoo E.E."/>
            <person name="De Carvalho A.C."/>
            <person name="Riley R."/>
            <person name="Lipzen A."/>
            <person name="He G."/>
            <person name="Yan M."/>
            <person name="Haridas S."/>
            <person name="Daum C."/>
            <person name="Yoshinaga Y."/>
            <person name="Ng V."/>
            <person name="Grigoriev I.V."/>
            <person name="Munk R."/>
            <person name="Nuraida L."/>
            <person name="Wijaya C.H."/>
            <person name="Morales P.-C."/>
            <person name="Keasling J.D."/>
        </authorList>
    </citation>
    <scope>NUCLEOTIDE SEQUENCE [LARGE SCALE GENOMIC DNA]</scope>
    <source>
        <strain evidence="1 2">FGSC 2613</strain>
    </source>
</reference>
<dbReference type="Proteomes" id="UP001451303">
    <property type="component" value="Unassembled WGS sequence"/>
</dbReference>
<gene>
    <name evidence="1" type="ORF">QR685DRAFT_554357</name>
</gene>
<proteinExistence type="predicted"/>
<organism evidence="1 2">
    <name type="scientific">Neurospora intermedia</name>
    <dbReference type="NCBI Taxonomy" id="5142"/>
    <lineage>
        <taxon>Eukaryota</taxon>
        <taxon>Fungi</taxon>
        <taxon>Dikarya</taxon>
        <taxon>Ascomycota</taxon>
        <taxon>Pezizomycotina</taxon>
        <taxon>Sordariomycetes</taxon>
        <taxon>Sordariomycetidae</taxon>
        <taxon>Sordariales</taxon>
        <taxon>Sordariaceae</taxon>
        <taxon>Neurospora</taxon>
    </lineage>
</organism>
<protein>
    <submittedName>
        <fullName evidence="1">Uncharacterized protein</fullName>
    </submittedName>
</protein>
<dbReference type="EMBL" id="JAVLET010000005">
    <property type="protein sequence ID" value="KAL0469532.1"/>
    <property type="molecule type" value="Genomic_DNA"/>
</dbReference>
<name>A0ABR3DA74_NEUIN</name>
<keyword evidence="2" id="KW-1185">Reference proteome</keyword>
<evidence type="ECO:0000313" key="2">
    <source>
        <dbReference type="Proteomes" id="UP001451303"/>
    </source>
</evidence>
<sequence>MVPARIVDVYVASTVDSVALTYATPNPTGDILPGGCRPLRDILLPVKLIYTTHAQPDVYWKVTIVKASSSSVASRYVEHSIRRGGYPSRTGFRSRSTIS</sequence>